<dbReference type="SMART" id="SM00220">
    <property type="entry name" value="S_TKc"/>
    <property type="match status" value="1"/>
</dbReference>
<dbReference type="SUPFAM" id="SSF56112">
    <property type="entry name" value="Protein kinase-like (PK-like)"/>
    <property type="match status" value="1"/>
</dbReference>
<keyword evidence="12" id="KW-1185">Reference proteome</keyword>
<evidence type="ECO:0000256" key="2">
    <source>
        <dbReference type="ARBA" id="ARBA00022553"/>
    </source>
</evidence>
<evidence type="ECO:0000256" key="7">
    <source>
        <dbReference type="PROSITE-ProRule" id="PRU10141"/>
    </source>
</evidence>
<dbReference type="InterPro" id="IPR011009">
    <property type="entry name" value="Kinase-like_dom_sf"/>
</dbReference>
<evidence type="ECO:0000256" key="1">
    <source>
        <dbReference type="ARBA" id="ARBA00022527"/>
    </source>
</evidence>
<dbReference type="InterPro" id="IPR045270">
    <property type="entry name" value="STKc_AGC"/>
</dbReference>
<keyword evidence="5" id="KW-0418">Kinase</keyword>
<dbReference type="CDD" id="cd05123">
    <property type="entry name" value="STKc_AGC"/>
    <property type="match status" value="1"/>
</dbReference>
<evidence type="ECO:0000256" key="3">
    <source>
        <dbReference type="ARBA" id="ARBA00022679"/>
    </source>
</evidence>
<dbReference type="InterPro" id="IPR000719">
    <property type="entry name" value="Prot_kinase_dom"/>
</dbReference>
<dbReference type="InterPro" id="IPR008271">
    <property type="entry name" value="Ser/Thr_kinase_AS"/>
</dbReference>
<feature type="compositionally biased region" description="Polar residues" evidence="8">
    <location>
        <begin position="369"/>
        <end position="388"/>
    </location>
</feature>
<dbReference type="PROSITE" id="PS50011">
    <property type="entry name" value="PROTEIN_KINASE_DOM"/>
    <property type="match status" value="1"/>
</dbReference>
<feature type="compositionally biased region" description="Basic and acidic residues" evidence="8">
    <location>
        <begin position="389"/>
        <end position="398"/>
    </location>
</feature>
<feature type="domain" description="Protein kinase" evidence="9">
    <location>
        <begin position="113"/>
        <end position="440"/>
    </location>
</feature>
<evidence type="ECO:0000256" key="5">
    <source>
        <dbReference type="ARBA" id="ARBA00022777"/>
    </source>
</evidence>
<evidence type="ECO:0000313" key="11">
    <source>
        <dbReference type="EMBL" id="KAK8864818.1"/>
    </source>
</evidence>
<evidence type="ECO:0000256" key="8">
    <source>
        <dbReference type="SAM" id="MobiDB-lite"/>
    </source>
</evidence>
<evidence type="ECO:0000256" key="6">
    <source>
        <dbReference type="ARBA" id="ARBA00022840"/>
    </source>
</evidence>
<gene>
    <name evidence="11" type="ORF">M9Y10_010344</name>
</gene>
<evidence type="ECO:0000259" key="9">
    <source>
        <dbReference type="PROSITE" id="PS50011"/>
    </source>
</evidence>
<evidence type="ECO:0000259" key="10">
    <source>
        <dbReference type="PROSITE" id="PS51285"/>
    </source>
</evidence>
<dbReference type="PANTHER" id="PTHR24351">
    <property type="entry name" value="RIBOSOMAL PROTEIN S6 KINASE"/>
    <property type="match status" value="1"/>
</dbReference>
<dbReference type="Gene3D" id="2.30.29.30">
    <property type="entry name" value="Pleckstrin-homology domain (PH domain)/Phosphotyrosine-binding domain (PTB)"/>
    <property type="match status" value="1"/>
</dbReference>
<dbReference type="InterPro" id="IPR017441">
    <property type="entry name" value="Protein_kinase_ATP_BS"/>
</dbReference>
<evidence type="ECO:0008006" key="13">
    <source>
        <dbReference type="Google" id="ProtNLM"/>
    </source>
</evidence>
<feature type="binding site" evidence="7">
    <location>
        <position position="146"/>
    </location>
    <ligand>
        <name>ATP</name>
        <dbReference type="ChEBI" id="CHEBI:30616"/>
    </ligand>
</feature>
<name>A0ABR2ILN5_9EUKA</name>
<dbReference type="Pfam" id="PF00069">
    <property type="entry name" value="Pkinase"/>
    <property type="match status" value="1"/>
</dbReference>
<organism evidence="11 12">
    <name type="scientific">Tritrichomonas musculus</name>
    <dbReference type="NCBI Taxonomy" id="1915356"/>
    <lineage>
        <taxon>Eukaryota</taxon>
        <taxon>Metamonada</taxon>
        <taxon>Parabasalia</taxon>
        <taxon>Tritrichomonadida</taxon>
        <taxon>Tritrichomonadidae</taxon>
        <taxon>Tritrichomonas</taxon>
    </lineage>
</organism>
<protein>
    <recommendedName>
        <fullName evidence="13">AGC family protein kinase</fullName>
    </recommendedName>
</protein>
<feature type="domain" description="AGC-kinase C-terminal" evidence="10">
    <location>
        <begin position="441"/>
        <end position="506"/>
    </location>
</feature>
<reference evidence="11 12" key="1">
    <citation type="submission" date="2024-04" db="EMBL/GenBank/DDBJ databases">
        <title>Tritrichomonas musculus Genome.</title>
        <authorList>
            <person name="Alves-Ferreira E."/>
            <person name="Grigg M."/>
            <person name="Lorenzi H."/>
            <person name="Galac M."/>
        </authorList>
    </citation>
    <scope>NUCLEOTIDE SEQUENCE [LARGE SCALE GENOMIC DNA]</scope>
    <source>
        <strain evidence="11 12">EAF2021</strain>
    </source>
</reference>
<evidence type="ECO:0000256" key="4">
    <source>
        <dbReference type="ARBA" id="ARBA00022741"/>
    </source>
</evidence>
<comment type="caution">
    <text evidence="11">The sequence shown here is derived from an EMBL/GenBank/DDBJ whole genome shotgun (WGS) entry which is preliminary data.</text>
</comment>
<accession>A0ABR2ILN5</accession>
<dbReference type="Proteomes" id="UP001470230">
    <property type="component" value="Unassembled WGS sequence"/>
</dbReference>
<dbReference type="PROSITE" id="PS00108">
    <property type="entry name" value="PROTEIN_KINASE_ST"/>
    <property type="match status" value="1"/>
</dbReference>
<keyword evidence="2" id="KW-0597">Phosphoprotein</keyword>
<dbReference type="EMBL" id="JAPFFF010000016">
    <property type="protein sequence ID" value="KAK8864818.1"/>
    <property type="molecule type" value="Genomic_DNA"/>
</dbReference>
<dbReference type="PROSITE" id="PS51285">
    <property type="entry name" value="AGC_KINASE_CTER"/>
    <property type="match status" value="1"/>
</dbReference>
<dbReference type="InterPro" id="IPR011993">
    <property type="entry name" value="PH-like_dom_sf"/>
</dbReference>
<sequence length="529" mass="60777">MDDQIPISAILLKKGSKVGLLHKRLCEFSKNTNQLIIYKNIKKSKVERIIDITADTIVTKKDIPANKNSFLLTLIHPDKTTTFLTQKQNLRDDFYDTLRKAVLTTNGLTMNCFDIISVLGRGYFGKVMLCRRKNTNYLFAIKSIKKKLLQEEEKLNSVNIEREILRKCNNPFITKISFAFDTETKLYLGLEFVNGGNLQHHLKEENQELPLHDIKLYLAEIAIALNYLHQNGIIYRDLKSANILLDHEGHIKLADFGLSILFDDPSTNNTTHSFVGTPECIPPEMIKRIPYSYEADWWQYGILAYELLFKDKPFKHPNSCKLFELICTANAIFPFDRSKFSKAPALVHSKSLTQDSLHKKSHHSKRSRTNFNRSSASIRSVKSLPVSNKNHERSPKKHEIPINSNEISEEEITFLFITSLLEKDPKKRMTFEELKNHPFFAGINFNDVLEKKIKPTYIPPANKLNIDENIMGECPADSYASMGSDIPSNIFDDFSFVDNNYEQIDEENIKLLECLANSDDLAPTQFETM</sequence>
<keyword evidence="4 7" id="KW-0547">Nucleotide-binding</keyword>
<dbReference type="PROSITE" id="PS00107">
    <property type="entry name" value="PROTEIN_KINASE_ATP"/>
    <property type="match status" value="1"/>
</dbReference>
<keyword evidence="1" id="KW-0723">Serine/threonine-protein kinase</keyword>
<dbReference type="Gene3D" id="1.10.510.10">
    <property type="entry name" value="Transferase(Phosphotransferase) domain 1"/>
    <property type="match status" value="2"/>
</dbReference>
<dbReference type="InterPro" id="IPR000961">
    <property type="entry name" value="AGC-kinase_C"/>
</dbReference>
<proteinExistence type="predicted"/>
<keyword evidence="3" id="KW-0808">Transferase</keyword>
<keyword evidence="6 7" id="KW-0067">ATP-binding</keyword>
<feature type="compositionally biased region" description="Basic residues" evidence="8">
    <location>
        <begin position="359"/>
        <end position="368"/>
    </location>
</feature>
<dbReference type="SUPFAM" id="SSF50729">
    <property type="entry name" value="PH domain-like"/>
    <property type="match status" value="1"/>
</dbReference>
<feature type="region of interest" description="Disordered" evidence="8">
    <location>
        <begin position="352"/>
        <end position="398"/>
    </location>
</feature>
<dbReference type="Gene3D" id="3.30.200.20">
    <property type="entry name" value="Phosphorylase Kinase, domain 1"/>
    <property type="match status" value="1"/>
</dbReference>
<evidence type="ECO:0000313" key="12">
    <source>
        <dbReference type="Proteomes" id="UP001470230"/>
    </source>
</evidence>